<geneLocation type="plasmid" evidence="2">
    <name>pfdu301a</name>
</geneLocation>
<dbReference type="Gene3D" id="3.40.50.300">
    <property type="entry name" value="P-loop containing nucleotide triphosphate hydrolases"/>
    <property type="match status" value="1"/>
</dbReference>
<dbReference type="EMBL" id="CP045273">
    <property type="protein sequence ID" value="QJX80831.1"/>
    <property type="molecule type" value="Genomic_DNA"/>
</dbReference>
<proteinExistence type="predicted"/>
<evidence type="ECO:0008006" key="3">
    <source>
        <dbReference type="Google" id="ProtNLM"/>
    </source>
</evidence>
<name>A0A6M6E1A0_PRIMG</name>
<accession>A0A6M6E1A0</accession>
<sequence>MKLPNKIGFSGKMTAGKTTISNLLANKYGYVVLPIGGRIKKVCNLLIEDRYELKRYLQNILPEETMDKSSVPVDVTLIALEELYEKQFVKSVSAYGLNNVFVKGIDGIYQKNEYYRDLTQKVGGSVRAIFGEQVWVQILLNEADLLINQGKKVICDDLRLQVEYDLFNKQDYTLIRLDVDPEVQRKRILELYKTYNNEALTHPTETALDNAYFKYRFDTSVDSISTTFDKIDNLIKGELI</sequence>
<dbReference type="SUPFAM" id="SSF52540">
    <property type="entry name" value="P-loop containing nucleoside triphosphate hydrolases"/>
    <property type="match status" value="1"/>
</dbReference>
<dbReference type="InterPro" id="IPR027417">
    <property type="entry name" value="P-loop_NTPase"/>
</dbReference>
<gene>
    <name evidence="1" type="ORF">FDZ14_32600</name>
</gene>
<organism evidence="1 2">
    <name type="scientific">Priestia megaterium</name>
    <name type="common">Bacillus megaterium</name>
    <dbReference type="NCBI Taxonomy" id="1404"/>
    <lineage>
        <taxon>Bacteria</taxon>
        <taxon>Bacillati</taxon>
        <taxon>Bacillota</taxon>
        <taxon>Bacilli</taxon>
        <taxon>Bacillales</taxon>
        <taxon>Bacillaceae</taxon>
        <taxon>Priestia</taxon>
    </lineage>
</organism>
<dbReference type="Proteomes" id="UP000501076">
    <property type="component" value="Plasmid pFDU301A"/>
</dbReference>
<keyword evidence="1" id="KW-0614">Plasmid</keyword>
<dbReference type="RefSeq" id="WP_171778830.1">
    <property type="nucleotide sequence ID" value="NZ_CP045273.1"/>
</dbReference>
<dbReference type="AlphaFoldDB" id="A0A6M6E1A0"/>
<evidence type="ECO:0000313" key="2">
    <source>
        <dbReference type="Proteomes" id="UP000501076"/>
    </source>
</evidence>
<reference evidence="1 2" key="1">
    <citation type="submission" date="2019-10" db="EMBL/GenBank/DDBJ databases">
        <title>Complete genome sequences for adaption low water activity.</title>
        <authorList>
            <person name="Zhao L."/>
            <person name="Zhong J."/>
        </authorList>
    </citation>
    <scope>NUCLEOTIDE SEQUENCE [LARGE SCALE GENOMIC DNA]</scope>
    <source>
        <strain evidence="1 2">FDU301</strain>
        <plasmid evidence="2">pfdu301a</plasmid>
    </source>
</reference>
<evidence type="ECO:0000313" key="1">
    <source>
        <dbReference type="EMBL" id="QJX80831.1"/>
    </source>
</evidence>
<protein>
    <recommendedName>
        <fullName evidence="3">Dephospho-CoA kinase</fullName>
    </recommendedName>
</protein>